<evidence type="ECO:0000256" key="2">
    <source>
        <dbReference type="ARBA" id="ARBA00022692"/>
    </source>
</evidence>
<feature type="transmembrane region" description="Helical" evidence="5">
    <location>
        <begin position="71"/>
        <end position="89"/>
    </location>
</feature>
<evidence type="ECO:0000256" key="5">
    <source>
        <dbReference type="SAM" id="Phobius"/>
    </source>
</evidence>
<gene>
    <name evidence="7" type="ORF">ASZ90_019108</name>
</gene>
<dbReference type="Pfam" id="PF00892">
    <property type="entry name" value="EamA"/>
    <property type="match status" value="2"/>
</dbReference>
<evidence type="ECO:0000259" key="6">
    <source>
        <dbReference type="Pfam" id="PF00892"/>
    </source>
</evidence>
<dbReference type="PANTHER" id="PTHR32322:SF2">
    <property type="entry name" value="EAMA DOMAIN-CONTAINING PROTEIN"/>
    <property type="match status" value="1"/>
</dbReference>
<proteinExistence type="predicted"/>
<feature type="transmembrane region" description="Helical" evidence="5">
    <location>
        <begin position="181"/>
        <end position="199"/>
    </location>
</feature>
<reference evidence="7" key="1">
    <citation type="journal article" date="2015" name="Proc. Natl. Acad. Sci. U.S.A.">
        <title>Networks of energetic and metabolic interactions define dynamics in microbial communities.</title>
        <authorList>
            <person name="Embree M."/>
            <person name="Liu J.K."/>
            <person name="Al-Bassam M.M."/>
            <person name="Zengler K."/>
        </authorList>
    </citation>
    <scope>NUCLEOTIDE SEQUENCE</scope>
</reference>
<feature type="transmembrane region" description="Helical" evidence="5">
    <location>
        <begin position="148"/>
        <end position="169"/>
    </location>
</feature>
<evidence type="ECO:0000256" key="1">
    <source>
        <dbReference type="ARBA" id="ARBA00004141"/>
    </source>
</evidence>
<comment type="caution">
    <text evidence="7">The sequence shown here is derived from an EMBL/GenBank/DDBJ whole genome shotgun (WGS) entry which is preliminary data.</text>
</comment>
<keyword evidence="2 5" id="KW-0812">Transmembrane</keyword>
<dbReference type="InterPro" id="IPR037185">
    <property type="entry name" value="EmrE-like"/>
</dbReference>
<dbReference type="SUPFAM" id="SSF103481">
    <property type="entry name" value="Multidrug resistance efflux transporter EmrE"/>
    <property type="match status" value="2"/>
</dbReference>
<evidence type="ECO:0000313" key="7">
    <source>
        <dbReference type="EMBL" id="KUG03472.1"/>
    </source>
</evidence>
<feature type="transmembrane region" description="Helical" evidence="5">
    <location>
        <begin position="243"/>
        <end position="262"/>
    </location>
</feature>
<feature type="transmembrane region" description="Helical" evidence="5">
    <location>
        <begin position="40"/>
        <end position="59"/>
    </location>
</feature>
<sequence>MNKFPDSIIGAIFICISAFAYATQTILGKFAFSAGLTPESLLLLRYILTASFITPYLFFKKSAVIDKSPLVLLQAFLFASEGLLFFYALQHLSASITVVVFFSHPVLVAISSSIIFKEKLHSYFILGLILAITGVILVSGLLGGAVKLSVLGLALIVGAAVLYTIYSLISQKNVRTVSPLIITNTLAVGSIVILLALYHDLSFLAQLSMEQLLITLVMTVLNTLIAVVFFLKGVKKIGASRATLLGTLEPVLAMLLAFSLLGESLSRVQMLGAIMVFISIFLAVYPASSGHPSSSSSSNT</sequence>
<feature type="domain" description="EamA" evidence="6">
    <location>
        <begin position="9"/>
        <end position="139"/>
    </location>
</feature>
<feature type="transmembrane region" description="Helical" evidence="5">
    <location>
        <begin position="268"/>
        <end position="287"/>
    </location>
</feature>
<dbReference type="InterPro" id="IPR050638">
    <property type="entry name" value="AA-Vitamin_Transporters"/>
</dbReference>
<feature type="domain" description="EamA" evidence="6">
    <location>
        <begin position="151"/>
        <end position="284"/>
    </location>
</feature>
<comment type="subcellular location">
    <subcellularLocation>
        <location evidence="1">Membrane</location>
        <topology evidence="1">Multi-pass membrane protein</topology>
    </subcellularLocation>
</comment>
<dbReference type="InterPro" id="IPR000620">
    <property type="entry name" value="EamA_dom"/>
</dbReference>
<protein>
    <submittedName>
        <fullName evidence="7">Permease of the drug/metabolite transporter (Dmt) superfamily</fullName>
    </submittedName>
</protein>
<feature type="transmembrane region" description="Helical" evidence="5">
    <location>
        <begin position="7"/>
        <end position="28"/>
    </location>
</feature>
<accession>A0A0W8E483</accession>
<keyword evidence="4 5" id="KW-0472">Membrane</keyword>
<evidence type="ECO:0000256" key="4">
    <source>
        <dbReference type="ARBA" id="ARBA00023136"/>
    </source>
</evidence>
<organism evidence="7">
    <name type="scientific">hydrocarbon metagenome</name>
    <dbReference type="NCBI Taxonomy" id="938273"/>
    <lineage>
        <taxon>unclassified sequences</taxon>
        <taxon>metagenomes</taxon>
        <taxon>ecological metagenomes</taxon>
    </lineage>
</organism>
<feature type="transmembrane region" description="Helical" evidence="5">
    <location>
        <begin position="95"/>
        <end position="116"/>
    </location>
</feature>
<name>A0A0W8E483_9ZZZZ</name>
<keyword evidence="3 5" id="KW-1133">Transmembrane helix</keyword>
<feature type="transmembrane region" description="Helical" evidence="5">
    <location>
        <begin position="211"/>
        <end position="231"/>
    </location>
</feature>
<dbReference type="EMBL" id="LNQE01001879">
    <property type="protein sequence ID" value="KUG03472.1"/>
    <property type="molecule type" value="Genomic_DNA"/>
</dbReference>
<dbReference type="AlphaFoldDB" id="A0A0W8E483"/>
<evidence type="ECO:0000256" key="3">
    <source>
        <dbReference type="ARBA" id="ARBA00022989"/>
    </source>
</evidence>
<dbReference type="PANTHER" id="PTHR32322">
    <property type="entry name" value="INNER MEMBRANE TRANSPORTER"/>
    <property type="match status" value="1"/>
</dbReference>
<feature type="transmembrane region" description="Helical" evidence="5">
    <location>
        <begin position="123"/>
        <end position="142"/>
    </location>
</feature>
<dbReference type="GO" id="GO:0016020">
    <property type="term" value="C:membrane"/>
    <property type="evidence" value="ECO:0007669"/>
    <property type="project" value="UniProtKB-SubCell"/>
</dbReference>
<dbReference type="Gene3D" id="1.10.3730.20">
    <property type="match status" value="1"/>
</dbReference>